<evidence type="ECO:0000313" key="8">
    <source>
        <dbReference type="Proteomes" id="UP000179037"/>
    </source>
</evidence>
<dbReference type="Pfam" id="PF00578">
    <property type="entry name" value="AhpC-TSA"/>
    <property type="match status" value="1"/>
</dbReference>
<dbReference type="STRING" id="1817768.A3A87_02315"/>
<evidence type="ECO:0000256" key="5">
    <source>
        <dbReference type="SAM" id="SignalP"/>
    </source>
</evidence>
<comment type="subcellular location">
    <subcellularLocation>
        <location evidence="1">Cell envelope</location>
    </subcellularLocation>
</comment>
<keyword evidence="5" id="KW-0732">Signal</keyword>
<comment type="caution">
    <text evidence="7">The sequence shown here is derived from an EMBL/GenBank/DDBJ whole genome shotgun (WGS) entry which is preliminary data.</text>
</comment>
<dbReference type="GO" id="GO:0030313">
    <property type="term" value="C:cell envelope"/>
    <property type="evidence" value="ECO:0007669"/>
    <property type="project" value="UniProtKB-SubCell"/>
</dbReference>
<feature type="signal peptide" evidence="5">
    <location>
        <begin position="1"/>
        <end position="20"/>
    </location>
</feature>
<reference evidence="7 8" key="1">
    <citation type="journal article" date="2016" name="Nat. Commun.">
        <title>Thousands of microbial genomes shed light on interconnected biogeochemical processes in an aquifer system.</title>
        <authorList>
            <person name="Anantharaman K."/>
            <person name="Brown C.T."/>
            <person name="Hug L.A."/>
            <person name="Sharon I."/>
            <person name="Castelle C.J."/>
            <person name="Probst A.J."/>
            <person name="Thomas B.C."/>
            <person name="Singh A."/>
            <person name="Wilkins M.J."/>
            <person name="Karaoz U."/>
            <person name="Brodie E.L."/>
            <person name="Williams K.H."/>
            <person name="Hubbard S.S."/>
            <person name="Banfield J.F."/>
        </authorList>
    </citation>
    <scope>NUCLEOTIDE SEQUENCE [LARGE SCALE GENOMIC DNA]</scope>
</reference>
<dbReference type="GO" id="GO:0016209">
    <property type="term" value="F:antioxidant activity"/>
    <property type="evidence" value="ECO:0007669"/>
    <property type="project" value="InterPro"/>
</dbReference>
<dbReference type="GO" id="GO:0017004">
    <property type="term" value="P:cytochrome complex assembly"/>
    <property type="evidence" value="ECO:0007669"/>
    <property type="project" value="UniProtKB-KW"/>
</dbReference>
<dbReference type="InterPro" id="IPR050553">
    <property type="entry name" value="Thioredoxin_ResA/DsbE_sf"/>
</dbReference>
<feature type="chain" id="PRO_5009526896" description="Thioredoxin domain-containing protein" evidence="5">
    <location>
        <begin position="21"/>
        <end position="183"/>
    </location>
</feature>
<evidence type="ECO:0000256" key="3">
    <source>
        <dbReference type="ARBA" id="ARBA00023157"/>
    </source>
</evidence>
<dbReference type="GO" id="GO:0015036">
    <property type="term" value="F:disulfide oxidoreductase activity"/>
    <property type="evidence" value="ECO:0007669"/>
    <property type="project" value="UniProtKB-ARBA"/>
</dbReference>
<evidence type="ECO:0000256" key="2">
    <source>
        <dbReference type="ARBA" id="ARBA00022748"/>
    </source>
</evidence>
<name>A0A1F6TY31_9PROT</name>
<dbReference type="SUPFAM" id="SSF52833">
    <property type="entry name" value="Thioredoxin-like"/>
    <property type="match status" value="1"/>
</dbReference>
<dbReference type="InterPro" id="IPR036249">
    <property type="entry name" value="Thioredoxin-like_sf"/>
</dbReference>
<protein>
    <recommendedName>
        <fullName evidence="6">Thioredoxin domain-containing protein</fullName>
    </recommendedName>
</protein>
<keyword evidence="4" id="KW-0676">Redox-active center</keyword>
<gene>
    <name evidence="7" type="ORF">A3A87_02315</name>
</gene>
<dbReference type="PROSITE" id="PS51352">
    <property type="entry name" value="THIOREDOXIN_2"/>
    <property type="match status" value="1"/>
</dbReference>
<dbReference type="PANTHER" id="PTHR42852:SF6">
    <property type="entry name" value="THIOL:DISULFIDE INTERCHANGE PROTEIN DSBE"/>
    <property type="match status" value="1"/>
</dbReference>
<dbReference type="InterPro" id="IPR013766">
    <property type="entry name" value="Thioredoxin_domain"/>
</dbReference>
<evidence type="ECO:0000256" key="4">
    <source>
        <dbReference type="ARBA" id="ARBA00023284"/>
    </source>
</evidence>
<dbReference type="EMBL" id="MFTC01000081">
    <property type="protein sequence ID" value="OGI49979.1"/>
    <property type="molecule type" value="Genomic_DNA"/>
</dbReference>
<evidence type="ECO:0000259" key="6">
    <source>
        <dbReference type="PROSITE" id="PS51352"/>
    </source>
</evidence>
<dbReference type="InterPro" id="IPR017937">
    <property type="entry name" value="Thioredoxin_CS"/>
</dbReference>
<dbReference type="CDD" id="cd02966">
    <property type="entry name" value="TlpA_like_family"/>
    <property type="match status" value="1"/>
</dbReference>
<dbReference type="Gene3D" id="3.40.30.10">
    <property type="entry name" value="Glutaredoxin"/>
    <property type="match status" value="1"/>
</dbReference>
<dbReference type="Proteomes" id="UP000179037">
    <property type="component" value="Unassembled WGS sequence"/>
</dbReference>
<evidence type="ECO:0000256" key="1">
    <source>
        <dbReference type="ARBA" id="ARBA00004196"/>
    </source>
</evidence>
<proteinExistence type="predicted"/>
<feature type="domain" description="Thioredoxin" evidence="6">
    <location>
        <begin position="33"/>
        <end position="173"/>
    </location>
</feature>
<accession>A0A1F6TY31</accession>
<dbReference type="PROSITE" id="PS00194">
    <property type="entry name" value="THIOREDOXIN_1"/>
    <property type="match status" value="1"/>
</dbReference>
<evidence type="ECO:0000313" key="7">
    <source>
        <dbReference type="EMBL" id="OGI49979.1"/>
    </source>
</evidence>
<keyword evidence="3" id="KW-1015">Disulfide bond</keyword>
<dbReference type="InterPro" id="IPR000866">
    <property type="entry name" value="AhpC/TSA"/>
</dbReference>
<organism evidence="7 8">
    <name type="scientific">Candidatus Muproteobacteria bacterium RIFCSPLOWO2_01_FULL_60_18</name>
    <dbReference type="NCBI Taxonomy" id="1817768"/>
    <lineage>
        <taxon>Bacteria</taxon>
        <taxon>Pseudomonadati</taxon>
        <taxon>Pseudomonadota</taxon>
        <taxon>Candidatus Muproteobacteria</taxon>
    </lineage>
</organism>
<sequence length="183" mass="20246">MNIVCRFAALLLLLSAVVTAAAETGKIQTLLSLDKPFAAPDFALKGEDGKTYRLSDYRGKVVVLNFWATWCPPCRYEMPSMERAHQKVKGEEIVILAVNVGEDENTVFAFTGQYPVSFPLPLDLDGSVIAKYPVIGLPTTLIIDPRGQVTHRAIGGREWDDDRLLEQLRQILKPQDGSSGESR</sequence>
<dbReference type="PANTHER" id="PTHR42852">
    <property type="entry name" value="THIOL:DISULFIDE INTERCHANGE PROTEIN DSBE"/>
    <property type="match status" value="1"/>
</dbReference>
<keyword evidence="2" id="KW-0201">Cytochrome c-type biogenesis</keyword>
<dbReference type="AlphaFoldDB" id="A0A1F6TY31"/>